<sequence>MKQLTILGSTGSIGNSTLSVVRANPELFKVTALVAGRNVEQMAQQCLEFAPLYAAMSDESSAIALRQILAENGSRTEVYSGEKAACELAALEDVDQVMAAIVGVAGLPSTLAAIRKGKQVLLANKESLITCGKLFMDEVQHSHAQLLPIDSEHNAIFQSLPEKIQRQLGYSSLAENGVARIVLTGSGGPLREIPLSQFADVTPDQACAHPNWSMGRKISVDSATMMNKGLEYIEARWLFNASAEQMEVILHPQSVIHSMVRYHDGSVLAQMGTPDMRTPIAHAMAYPQRVNSGVTPLDFCKIRELTFDTPDYQRYPCLKLAIDACNAGQAATTALNAANEVSVMAFLGGEIRFTDIAAINNTVVEHLSLAEPTSVEEVLVIDRQARVTATEAIAKLNN</sequence>
<dbReference type="InterPro" id="IPR036291">
    <property type="entry name" value="NAD(P)-bd_dom_sf"/>
</dbReference>
<feature type="binding site" evidence="9">
    <location>
        <position position="126"/>
    </location>
    <ligand>
        <name>NADPH</name>
        <dbReference type="ChEBI" id="CHEBI:57783"/>
    </ligand>
</feature>
<dbReference type="NCBIfam" id="TIGR00243">
    <property type="entry name" value="Dxr"/>
    <property type="match status" value="1"/>
</dbReference>
<reference evidence="13 14" key="1">
    <citation type="journal article" date="2015" name="Genome Announc.">
        <title>Thirty-Two Complete Genome Assemblies of Nine Yersinia Species, Including Y. pestis, Y. pseudotuberculosis, and Y. enterocolitica.</title>
        <authorList>
            <person name="Johnson S.L."/>
            <person name="Daligault H.E."/>
            <person name="Davenport K.W."/>
            <person name="Jaissle J."/>
            <person name="Frey K.G."/>
            <person name="Ladner J.T."/>
            <person name="Broomall S.M."/>
            <person name="Bishop-Lilly K.A."/>
            <person name="Bruce D.C."/>
            <person name="Coyne S.R."/>
            <person name="Gibbons H.S."/>
            <person name="Lo C.C."/>
            <person name="Munk A.C."/>
            <person name="Rosenzweig C.N."/>
            <person name="Koroleva G.I."/>
            <person name="Palacios G.F."/>
            <person name="Redden C.L."/>
            <person name="Xu Y."/>
            <person name="Minogue T.D."/>
            <person name="Chain P.S."/>
        </authorList>
    </citation>
    <scope>NUCLEOTIDE SEQUENCE [LARGE SCALE GENOMIC DNA]</scope>
    <source>
        <strain evidence="13 14">YRA</strain>
    </source>
</reference>
<protein>
    <recommendedName>
        <fullName evidence="9">1-deoxy-D-xylulose 5-phosphate reductoisomerase</fullName>
        <shortName evidence="9">DXP reductoisomerase</shortName>
        <ecNumber evidence="9">1.1.1.267</ecNumber>
    </recommendedName>
    <alternativeName>
        <fullName evidence="9">1-deoxyxylulose-5-phosphate reductoisomerase</fullName>
    </alternativeName>
    <alternativeName>
        <fullName evidence="9">2-C-methyl-D-erythritol 4-phosphate synthase</fullName>
    </alternativeName>
</protein>
<evidence type="ECO:0000256" key="1">
    <source>
        <dbReference type="ARBA" id="ARBA00005094"/>
    </source>
</evidence>
<feature type="binding site" evidence="9">
    <location>
        <position position="152"/>
    </location>
    <ligand>
        <name>1-deoxy-D-xylulose 5-phosphate</name>
        <dbReference type="ChEBI" id="CHEBI:57792"/>
    </ligand>
</feature>
<dbReference type="GO" id="GO:0030604">
    <property type="term" value="F:1-deoxy-D-xylulose-5-phosphate reductoisomerase activity"/>
    <property type="evidence" value="ECO:0007669"/>
    <property type="project" value="UniProtKB-EC"/>
</dbReference>
<name>A0ABM5S799_YERRO</name>
<feature type="binding site" evidence="9">
    <location>
        <position position="38"/>
    </location>
    <ligand>
        <name>NADPH</name>
        <dbReference type="ChEBI" id="CHEBI:57783"/>
    </ligand>
</feature>
<evidence type="ECO:0000256" key="3">
    <source>
        <dbReference type="ARBA" id="ARBA00022723"/>
    </source>
</evidence>
<evidence type="ECO:0000256" key="7">
    <source>
        <dbReference type="ARBA" id="ARBA00023229"/>
    </source>
</evidence>
<feature type="binding site" evidence="9">
    <location>
        <position position="11"/>
    </location>
    <ligand>
        <name>NADPH</name>
        <dbReference type="ChEBI" id="CHEBI:57783"/>
    </ligand>
</feature>
<feature type="domain" description="1-deoxy-D-xylulose 5-phosphate reductoisomerase C-terminal" evidence="11">
    <location>
        <begin position="146"/>
        <end position="239"/>
    </location>
</feature>
<feature type="binding site" evidence="9">
    <location>
        <position position="36"/>
    </location>
    <ligand>
        <name>NADPH</name>
        <dbReference type="ChEBI" id="CHEBI:57783"/>
    </ligand>
</feature>
<dbReference type="InterPro" id="IPR026877">
    <property type="entry name" value="DXPR_C"/>
</dbReference>
<feature type="binding site" evidence="9">
    <location>
        <position position="228"/>
    </location>
    <ligand>
        <name>1-deoxy-D-xylulose 5-phosphate</name>
        <dbReference type="ChEBI" id="CHEBI:57792"/>
    </ligand>
</feature>
<dbReference type="PANTHER" id="PTHR30525">
    <property type="entry name" value="1-DEOXY-D-XYLULOSE 5-PHOSPHATE REDUCTOISOMERASE"/>
    <property type="match status" value="1"/>
</dbReference>
<dbReference type="PIRSF" id="PIRSF006205">
    <property type="entry name" value="Dxp_reductismrs"/>
    <property type="match status" value="1"/>
</dbReference>
<feature type="binding site" evidence="9">
    <location>
        <position position="227"/>
    </location>
    <ligand>
        <name>1-deoxy-D-xylulose 5-phosphate</name>
        <dbReference type="ChEBI" id="CHEBI:57792"/>
    </ligand>
</feature>
<dbReference type="EC" id="1.1.1.267" evidence="9"/>
<dbReference type="SUPFAM" id="SSF69055">
    <property type="entry name" value="1-deoxy-D-xylulose-5-phosphate reductoisomerase, C-terminal domain"/>
    <property type="match status" value="1"/>
</dbReference>
<comment type="similarity">
    <text evidence="2 9">Belongs to the DXR family.</text>
</comment>
<comment type="function">
    <text evidence="9">Catalyzes the NADPH-dependent rearrangement and reduction of 1-deoxy-D-xylulose-5-phosphate (DXP) to 2-C-methyl-D-erythritol 4-phosphate (MEP).</text>
</comment>
<feature type="binding site" evidence="9">
    <location>
        <position position="150"/>
    </location>
    <ligand>
        <name>Mn(2+)</name>
        <dbReference type="ChEBI" id="CHEBI:29035"/>
    </ligand>
</feature>
<gene>
    <name evidence="9 13" type="primary">dxr</name>
    <name evidence="13" type="ORF">CH64_1669</name>
</gene>
<feature type="domain" description="DXP reductoisomerase C-terminal" evidence="12">
    <location>
        <begin position="271"/>
        <end position="386"/>
    </location>
</feature>
<feature type="binding site" evidence="9">
    <location>
        <position position="10"/>
    </location>
    <ligand>
        <name>NADPH</name>
        <dbReference type="ChEBI" id="CHEBI:57783"/>
    </ligand>
</feature>
<feature type="binding site" evidence="9">
    <location>
        <position position="215"/>
    </location>
    <ligand>
        <name>NADPH</name>
        <dbReference type="ChEBI" id="CHEBI:57783"/>
    </ligand>
</feature>
<accession>A0ABM5S799</accession>
<feature type="domain" description="1-deoxy-D-xylulose 5-phosphate reductoisomerase N-terminal" evidence="10">
    <location>
        <begin position="4"/>
        <end position="132"/>
    </location>
</feature>
<comment type="subunit">
    <text evidence="9">Homodimer.</text>
</comment>
<keyword evidence="14" id="KW-1185">Reference proteome</keyword>
<evidence type="ECO:0000256" key="8">
    <source>
        <dbReference type="ARBA" id="ARBA00048543"/>
    </source>
</evidence>
<comment type="cofactor">
    <cofactor evidence="9">
        <name>Mg(2+)</name>
        <dbReference type="ChEBI" id="CHEBI:18420"/>
    </cofactor>
    <cofactor evidence="9">
        <name>Mn(2+)</name>
        <dbReference type="ChEBI" id="CHEBI:29035"/>
    </cofactor>
</comment>
<feature type="binding site" evidence="9">
    <location>
        <position position="124"/>
    </location>
    <ligand>
        <name>NADPH</name>
        <dbReference type="ChEBI" id="CHEBI:57783"/>
    </ligand>
</feature>
<evidence type="ECO:0000256" key="9">
    <source>
        <dbReference type="HAMAP-Rule" id="MF_00183"/>
    </source>
</evidence>
<dbReference type="Pfam" id="PF02670">
    <property type="entry name" value="DXP_reductoisom"/>
    <property type="match status" value="1"/>
</dbReference>
<evidence type="ECO:0000259" key="12">
    <source>
        <dbReference type="Pfam" id="PF13288"/>
    </source>
</evidence>
<evidence type="ECO:0000256" key="2">
    <source>
        <dbReference type="ARBA" id="ARBA00006825"/>
    </source>
</evidence>
<keyword evidence="7 9" id="KW-0414">Isoprene biosynthesis</keyword>
<dbReference type="InterPro" id="IPR013512">
    <property type="entry name" value="DXP_reductoisomerase_N"/>
</dbReference>
<dbReference type="RefSeq" id="WP_042542297.1">
    <property type="nucleotide sequence ID" value="NZ_CP009787.1"/>
</dbReference>
<feature type="binding site" evidence="9">
    <location>
        <position position="231"/>
    </location>
    <ligand>
        <name>Mn(2+)</name>
        <dbReference type="ChEBI" id="CHEBI:29035"/>
    </ligand>
</feature>
<dbReference type="Pfam" id="PF08436">
    <property type="entry name" value="DXP_redisom_C"/>
    <property type="match status" value="1"/>
</dbReference>
<dbReference type="InterPro" id="IPR003821">
    <property type="entry name" value="DXP_reductoisomerase"/>
</dbReference>
<feature type="binding site" evidence="9">
    <location>
        <position position="151"/>
    </location>
    <ligand>
        <name>1-deoxy-D-xylulose 5-phosphate</name>
        <dbReference type="ChEBI" id="CHEBI:57792"/>
    </ligand>
</feature>
<comment type="pathway">
    <text evidence="1 9">Isoprenoid biosynthesis; isopentenyl diphosphate biosynthesis via DXP pathway; isopentenyl diphosphate from 1-deoxy-D-xylulose 5-phosphate: step 1/6.</text>
</comment>
<feature type="binding site" evidence="9">
    <location>
        <position position="186"/>
    </location>
    <ligand>
        <name>1-deoxy-D-xylulose 5-phosphate</name>
        <dbReference type="ChEBI" id="CHEBI:57792"/>
    </ligand>
</feature>
<evidence type="ECO:0000259" key="10">
    <source>
        <dbReference type="Pfam" id="PF02670"/>
    </source>
</evidence>
<evidence type="ECO:0000256" key="4">
    <source>
        <dbReference type="ARBA" id="ARBA00022857"/>
    </source>
</evidence>
<keyword evidence="3 9" id="KW-0479">Metal-binding</keyword>
<proteinExistence type="inferred from homology"/>
<evidence type="ECO:0000256" key="5">
    <source>
        <dbReference type="ARBA" id="ARBA00023002"/>
    </source>
</evidence>
<dbReference type="EMBL" id="CP009787">
    <property type="protein sequence ID" value="AJJ09088.1"/>
    <property type="molecule type" value="Genomic_DNA"/>
</dbReference>
<dbReference type="GeneID" id="45566983"/>
<dbReference type="Proteomes" id="UP000031914">
    <property type="component" value="Chromosome"/>
</dbReference>
<keyword evidence="9" id="KW-0460">Magnesium</keyword>
<dbReference type="Gene3D" id="3.40.50.720">
    <property type="entry name" value="NAD(P)-binding Rossmann-like Domain"/>
    <property type="match status" value="1"/>
</dbReference>
<evidence type="ECO:0000313" key="14">
    <source>
        <dbReference type="Proteomes" id="UP000031914"/>
    </source>
</evidence>
<feature type="binding site" evidence="9">
    <location>
        <position position="13"/>
    </location>
    <ligand>
        <name>NADPH</name>
        <dbReference type="ChEBI" id="CHEBI:57783"/>
    </ligand>
</feature>
<feature type="binding site" evidence="9">
    <location>
        <position position="37"/>
    </location>
    <ligand>
        <name>NADPH</name>
        <dbReference type="ChEBI" id="CHEBI:57783"/>
    </ligand>
</feature>
<dbReference type="SUPFAM" id="SSF51735">
    <property type="entry name" value="NAD(P)-binding Rossmann-fold domains"/>
    <property type="match status" value="1"/>
</dbReference>
<keyword evidence="5 9" id="KW-0560">Oxidoreductase</keyword>
<evidence type="ECO:0000259" key="11">
    <source>
        <dbReference type="Pfam" id="PF08436"/>
    </source>
</evidence>
<feature type="binding site" evidence="9">
    <location>
        <position position="152"/>
    </location>
    <ligand>
        <name>Mn(2+)</name>
        <dbReference type="ChEBI" id="CHEBI:29035"/>
    </ligand>
</feature>
<keyword evidence="6 9" id="KW-0464">Manganese</keyword>
<feature type="binding site" evidence="9">
    <location>
        <position position="222"/>
    </location>
    <ligand>
        <name>1-deoxy-D-xylulose 5-phosphate</name>
        <dbReference type="ChEBI" id="CHEBI:57792"/>
    </ligand>
</feature>
<dbReference type="Gene3D" id="1.10.1740.10">
    <property type="match status" value="1"/>
</dbReference>
<feature type="binding site" evidence="9">
    <location>
        <position position="12"/>
    </location>
    <ligand>
        <name>NADPH</name>
        <dbReference type="ChEBI" id="CHEBI:57783"/>
    </ligand>
</feature>
<dbReference type="InterPro" id="IPR013644">
    <property type="entry name" value="DXP_reductoisomerase_C"/>
</dbReference>
<feature type="binding site" evidence="9">
    <location>
        <position position="231"/>
    </location>
    <ligand>
        <name>1-deoxy-D-xylulose 5-phosphate</name>
        <dbReference type="ChEBI" id="CHEBI:57792"/>
    </ligand>
</feature>
<keyword evidence="4 9" id="KW-0521">NADP</keyword>
<evidence type="ECO:0000256" key="6">
    <source>
        <dbReference type="ARBA" id="ARBA00023211"/>
    </source>
</evidence>
<evidence type="ECO:0000313" key="13">
    <source>
        <dbReference type="EMBL" id="AJJ09088.1"/>
    </source>
</evidence>
<dbReference type="InterPro" id="IPR036169">
    <property type="entry name" value="DXPR_C_sf"/>
</dbReference>
<feature type="binding site" evidence="9">
    <location>
        <position position="209"/>
    </location>
    <ligand>
        <name>1-deoxy-D-xylulose 5-phosphate</name>
        <dbReference type="ChEBI" id="CHEBI:57792"/>
    </ligand>
</feature>
<dbReference type="NCBIfam" id="NF009114">
    <property type="entry name" value="PRK12464.1"/>
    <property type="match status" value="1"/>
</dbReference>
<dbReference type="HAMAP" id="MF_00183">
    <property type="entry name" value="DXP_reductoisom"/>
    <property type="match status" value="1"/>
</dbReference>
<comment type="catalytic activity">
    <reaction evidence="8">
        <text>2-C-methyl-D-erythritol 4-phosphate + NADP(+) = 1-deoxy-D-xylulose 5-phosphate + NADPH + H(+)</text>
        <dbReference type="Rhea" id="RHEA:13717"/>
        <dbReference type="ChEBI" id="CHEBI:15378"/>
        <dbReference type="ChEBI" id="CHEBI:57783"/>
        <dbReference type="ChEBI" id="CHEBI:57792"/>
        <dbReference type="ChEBI" id="CHEBI:58262"/>
        <dbReference type="ChEBI" id="CHEBI:58349"/>
        <dbReference type="EC" id="1.1.1.267"/>
    </reaction>
    <physiologicalReaction direction="right-to-left" evidence="8">
        <dbReference type="Rhea" id="RHEA:13719"/>
    </physiologicalReaction>
</comment>
<dbReference type="NCBIfam" id="NF003938">
    <property type="entry name" value="PRK05447.1-1"/>
    <property type="match status" value="1"/>
</dbReference>
<dbReference type="SUPFAM" id="SSF55347">
    <property type="entry name" value="Glyceraldehyde-3-phosphate dehydrogenase-like, C-terminal domain"/>
    <property type="match status" value="1"/>
</dbReference>
<dbReference type="Pfam" id="PF13288">
    <property type="entry name" value="DXPR_C"/>
    <property type="match status" value="1"/>
</dbReference>
<dbReference type="PANTHER" id="PTHR30525:SF0">
    <property type="entry name" value="1-DEOXY-D-XYLULOSE 5-PHOSPHATE REDUCTOISOMERASE, CHLOROPLASTIC"/>
    <property type="match status" value="1"/>
</dbReference>
<organism evidence="13 14">
    <name type="scientific">Yersinia rohdei</name>
    <dbReference type="NCBI Taxonomy" id="29485"/>
    <lineage>
        <taxon>Bacteria</taxon>
        <taxon>Pseudomonadati</taxon>
        <taxon>Pseudomonadota</taxon>
        <taxon>Gammaproteobacteria</taxon>
        <taxon>Enterobacterales</taxon>
        <taxon>Yersiniaceae</taxon>
        <taxon>Yersinia</taxon>
    </lineage>
</organism>
<feature type="binding site" evidence="9">
    <location>
        <position position="125"/>
    </location>
    <ligand>
        <name>1-deoxy-D-xylulose 5-phosphate</name>
        <dbReference type="ChEBI" id="CHEBI:57792"/>
    </ligand>
</feature>